<gene>
    <name evidence="1" type="ORF">J1902_13200</name>
</gene>
<evidence type="ECO:0000313" key="1">
    <source>
        <dbReference type="EMBL" id="MBO1268913.1"/>
    </source>
</evidence>
<keyword evidence="2" id="KW-1185">Reference proteome</keyword>
<evidence type="ECO:0000313" key="2">
    <source>
        <dbReference type="Proteomes" id="UP000664164"/>
    </source>
</evidence>
<dbReference type="Proteomes" id="UP000664164">
    <property type="component" value="Unassembled WGS sequence"/>
</dbReference>
<protein>
    <submittedName>
        <fullName evidence="1">PDC sensor domain-containing protein</fullName>
    </submittedName>
</protein>
<dbReference type="Pfam" id="PF22673">
    <property type="entry name" value="MCP-like_PDC_1"/>
    <property type="match status" value="1"/>
</dbReference>
<comment type="caution">
    <text evidence="1">The sequence shown here is derived from an EMBL/GenBank/DDBJ whole genome shotgun (WGS) entry which is preliminary data.</text>
</comment>
<organism evidence="1 2">
    <name type="scientific">Arthrobacter cavernae</name>
    <dbReference type="NCBI Taxonomy" id="2817681"/>
    <lineage>
        <taxon>Bacteria</taxon>
        <taxon>Bacillati</taxon>
        <taxon>Actinomycetota</taxon>
        <taxon>Actinomycetes</taxon>
        <taxon>Micrococcales</taxon>
        <taxon>Micrococcaceae</taxon>
        <taxon>Arthrobacter</taxon>
    </lineage>
</organism>
<dbReference type="RefSeq" id="WP_207616758.1">
    <property type="nucleotide sequence ID" value="NZ_JAFNLL010000031.1"/>
</dbReference>
<dbReference type="CDD" id="cd12913">
    <property type="entry name" value="PDC1_MCP_like"/>
    <property type="match status" value="1"/>
</dbReference>
<proteinExistence type="predicted"/>
<dbReference type="AlphaFoldDB" id="A0A939HKE0"/>
<accession>A0A939HKE0</accession>
<name>A0A939HKE0_9MICC</name>
<dbReference type="EMBL" id="JAFNLL010000031">
    <property type="protein sequence ID" value="MBO1268913.1"/>
    <property type="molecule type" value="Genomic_DNA"/>
</dbReference>
<sequence length="239" mass="25254">MDGNGAELKAPISPALRGVEEINALVTGVERQLDQWAAATTAWITDSGKLTGTAVDKFIRPAVQSMLQAPDSKVVGAGFIATPGLLGPDRSYIAWWQGDDMERVDALANFSPQSLSRYVKSEWFRIPVETGKPHVTGPFIDLLCTDEYVLTFSHPVFNGGTIAGIVGLDVTAQTLERLGLPLLRRIGERAALVNDGGRTVICAASDIDAGDIVTAAEGAESHAVGRQFRILSAVGPAGA</sequence>
<dbReference type="Gene3D" id="3.30.450.20">
    <property type="entry name" value="PAS domain"/>
    <property type="match status" value="1"/>
</dbReference>
<reference evidence="1" key="1">
    <citation type="submission" date="2021-03" db="EMBL/GenBank/DDBJ databases">
        <title>A new species, PO-11, isolated from a karst cave deposit.</title>
        <authorList>
            <person name="Zhaoxiaoyong W."/>
        </authorList>
    </citation>
    <scope>NUCLEOTIDE SEQUENCE</scope>
    <source>
        <strain evidence="1">PO-11</strain>
    </source>
</reference>